<dbReference type="SUPFAM" id="SSF47923">
    <property type="entry name" value="Ypt/Rab-GAP domain of gyp1p"/>
    <property type="match status" value="2"/>
</dbReference>
<sequence>MSRAPSGRRSRSPLPTSTRPSRQSSQARSPLGMRSVPGNLDTQTLKTTILKHDLQESPTSIRSPLFEDHVPTSYLPGSLHHAPDSAIDSLIARHGAVQLVRQLAEDLAHRDKELVLVRQRAEERERLLKGMLREVEVSNLDIERRLSTIQKPKVLADVTLEGLDCMIREAMGEQVGVEEFEEVEEVPVVVNGTGEVDGDGRGYGDEDGKRGETGSVRSNRSGSSAKGGWGKYIWGGKPKNGSTKSREARKRIDEGTFTPPTEPMSRSQSRTSFSESGSKLIRTTSNRSFTDGLKSPPAETRTTELPRERRGSNGWTLKLVANTPARKSKKAPTARDDLQKLISKSHPPQSRQQLKTTRIRAGSTSLKTKMPTPTTFSSPMGDQPAVATPPAINDGNLGPVEMDTIIDRADQPPTLLPNLGGNGDYVTDRFGFIYDRKAKDTESIKSTSSTGSYPTRRGMLPPPITTSTDRLATSPGSSIVTPVQEEPEPPTAVEIHRGFNNPNNPFPIPSPRISSFHTPPAPDSKSSLLTQDPEKEKENKWNEFLRRVRVQQSRKGESGGENPETAIGDGEVVGVAGLGNSGEGRKRWGEFVRLVYGGVPVEVRWKIWAECTGACTLRIPSYYSSLLENAAASTDNDDSTLTQILSDIPRTLTSNIFFLHGPGRQKLRNLLHAYALRNPTVGYCQGMNMIAASLLLITPTEEDAFWMLCSIVEHILPATYFEPSLLASRADQRVLKGFVKELLPAVWKHLSSLGVELEASTFQWFLSIFTDTLSAEPLFRIWDVLFCVDPTTFLFQVALALLKLNEKRLLECKTAAEAYAFLGGEIADSMRAASIKSGKGSVMSGVSGTSGASGSVRTEEVMGGDGVKDVEVETPSPPMPLWLE</sequence>
<protein>
    <submittedName>
        <fullName evidence="3">TBC-domain-containing protein</fullName>
    </submittedName>
</protein>
<feature type="compositionally biased region" description="Basic and acidic residues" evidence="1">
    <location>
        <begin position="198"/>
        <end position="212"/>
    </location>
</feature>
<feature type="compositionally biased region" description="Basic and acidic residues" evidence="1">
    <location>
        <begin position="301"/>
        <end position="311"/>
    </location>
</feature>
<dbReference type="SMART" id="SM00164">
    <property type="entry name" value="TBC"/>
    <property type="match status" value="1"/>
</dbReference>
<dbReference type="InterPro" id="IPR035969">
    <property type="entry name" value="Rab-GAP_TBC_sf"/>
</dbReference>
<feature type="domain" description="Rab-GAP TBC" evidence="2">
    <location>
        <begin position="598"/>
        <end position="789"/>
    </location>
</feature>
<feature type="region of interest" description="Disordered" evidence="1">
    <location>
        <begin position="441"/>
        <end position="540"/>
    </location>
</feature>
<dbReference type="STRING" id="1160509.A0A3N4HMB9"/>
<evidence type="ECO:0000313" key="4">
    <source>
        <dbReference type="Proteomes" id="UP000275078"/>
    </source>
</evidence>
<dbReference type="EMBL" id="ML119814">
    <property type="protein sequence ID" value="RPA73658.1"/>
    <property type="molecule type" value="Genomic_DNA"/>
</dbReference>
<feature type="compositionally biased region" description="Low complexity" evidence="1">
    <location>
        <begin position="12"/>
        <end position="31"/>
    </location>
</feature>
<gene>
    <name evidence="3" type="ORF">BJ508DRAFT_48084</name>
</gene>
<dbReference type="InterPro" id="IPR050302">
    <property type="entry name" value="Rab_GAP_TBC_domain"/>
</dbReference>
<name>A0A3N4HMB9_ASCIM</name>
<dbReference type="AlphaFoldDB" id="A0A3N4HMB9"/>
<dbReference type="InterPro" id="IPR000195">
    <property type="entry name" value="Rab-GAP-TBC_dom"/>
</dbReference>
<feature type="compositionally biased region" description="Low complexity" evidence="1">
    <location>
        <begin position="265"/>
        <end position="278"/>
    </location>
</feature>
<dbReference type="GO" id="GO:0031267">
    <property type="term" value="F:small GTPase binding"/>
    <property type="evidence" value="ECO:0007669"/>
    <property type="project" value="TreeGrafter"/>
</dbReference>
<dbReference type="Gene3D" id="1.10.8.270">
    <property type="entry name" value="putative rabgap domain of human tbc1 domain family member 14 like domains"/>
    <property type="match status" value="1"/>
</dbReference>
<feature type="compositionally biased region" description="Polar residues" evidence="1">
    <location>
        <begin position="215"/>
        <end position="224"/>
    </location>
</feature>
<dbReference type="PANTHER" id="PTHR47219">
    <property type="entry name" value="RAB GTPASE-ACTIVATING PROTEIN 1-LIKE"/>
    <property type="match status" value="1"/>
</dbReference>
<dbReference type="Gene3D" id="1.10.472.80">
    <property type="entry name" value="Ypt/Rab-GAP domain of gyp1p, domain 3"/>
    <property type="match status" value="1"/>
</dbReference>
<feature type="region of interest" description="Disordered" evidence="1">
    <location>
        <begin position="1"/>
        <end position="40"/>
    </location>
</feature>
<evidence type="ECO:0000259" key="2">
    <source>
        <dbReference type="PROSITE" id="PS50086"/>
    </source>
</evidence>
<dbReference type="Pfam" id="PF00566">
    <property type="entry name" value="RabGAP-TBC"/>
    <property type="match status" value="1"/>
</dbReference>
<keyword evidence="4" id="KW-1185">Reference proteome</keyword>
<evidence type="ECO:0000313" key="3">
    <source>
        <dbReference type="EMBL" id="RPA73658.1"/>
    </source>
</evidence>
<organism evidence="3 4">
    <name type="scientific">Ascobolus immersus RN42</name>
    <dbReference type="NCBI Taxonomy" id="1160509"/>
    <lineage>
        <taxon>Eukaryota</taxon>
        <taxon>Fungi</taxon>
        <taxon>Dikarya</taxon>
        <taxon>Ascomycota</taxon>
        <taxon>Pezizomycotina</taxon>
        <taxon>Pezizomycetes</taxon>
        <taxon>Pezizales</taxon>
        <taxon>Ascobolaceae</taxon>
        <taxon>Ascobolus</taxon>
    </lineage>
</organism>
<accession>A0A3N4HMB9</accession>
<dbReference type="Proteomes" id="UP000275078">
    <property type="component" value="Unassembled WGS sequence"/>
</dbReference>
<proteinExistence type="predicted"/>
<reference evidence="3 4" key="1">
    <citation type="journal article" date="2018" name="Nat. Ecol. Evol.">
        <title>Pezizomycetes genomes reveal the molecular basis of ectomycorrhizal truffle lifestyle.</title>
        <authorList>
            <person name="Murat C."/>
            <person name="Payen T."/>
            <person name="Noel B."/>
            <person name="Kuo A."/>
            <person name="Morin E."/>
            <person name="Chen J."/>
            <person name="Kohler A."/>
            <person name="Krizsan K."/>
            <person name="Balestrini R."/>
            <person name="Da Silva C."/>
            <person name="Montanini B."/>
            <person name="Hainaut M."/>
            <person name="Levati E."/>
            <person name="Barry K.W."/>
            <person name="Belfiori B."/>
            <person name="Cichocki N."/>
            <person name="Clum A."/>
            <person name="Dockter R.B."/>
            <person name="Fauchery L."/>
            <person name="Guy J."/>
            <person name="Iotti M."/>
            <person name="Le Tacon F."/>
            <person name="Lindquist E.A."/>
            <person name="Lipzen A."/>
            <person name="Malagnac F."/>
            <person name="Mello A."/>
            <person name="Molinier V."/>
            <person name="Miyauchi S."/>
            <person name="Poulain J."/>
            <person name="Riccioni C."/>
            <person name="Rubini A."/>
            <person name="Sitrit Y."/>
            <person name="Splivallo R."/>
            <person name="Traeger S."/>
            <person name="Wang M."/>
            <person name="Zifcakova L."/>
            <person name="Wipf D."/>
            <person name="Zambonelli A."/>
            <person name="Paolocci F."/>
            <person name="Nowrousian M."/>
            <person name="Ottonello S."/>
            <person name="Baldrian P."/>
            <person name="Spatafora J.W."/>
            <person name="Henrissat B."/>
            <person name="Nagy L.G."/>
            <person name="Aury J.M."/>
            <person name="Wincker P."/>
            <person name="Grigoriev I.V."/>
            <person name="Bonfante P."/>
            <person name="Martin F.M."/>
        </authorList>
    </citation>
    <scope>NUCLEOTIDE SEQUENCE [LARGE SCALE GENOMIC DNA]</scope>
    <source>
        <strain evidence="3 4">RN42</strain>
    </source>
</reference>
<dbReference type="FunFam" id="1.10.8.270:FF:000026">
    <property type="entry name" value="TBC (Tre-2/Bub2/Cdc16) domain family"/>
    <property type="match status" value="1"/>
</dbReference>
<dbReference type="PROSITE" id="PS50086">
    <property type="entry name" value="TBC_RABGAP"/>
    <property type="match status" value="1"/>
</dbReference>
<dbReference type="PANTHER" id="PTHR47219:SF20">
    <property type="entry name" value="TBC1 DOMAIN FAMILY MEMBER 2B"/>
    <property type="match status" value="1"/>
</dbReference>
<feature type="compositionally biased region" description="Basic and acidic residues" evidence="1">
    <location>
        <begin position="244"/>
        <end position="254"/>
    </location>
</feature>
<feature type="compositionally biased region" description="Polar residues" evidence="1">
    <location>
        <begin position="444"/>
        <end position="453"/>
    </location>
</feature>
<feature type="region of interest" description="Disordered" evidence="1">
    <location>
        <begin position="187"/>
        <end position="336"/>
    </location>
</feature>
<feature type="compositionally biased region" description="Basic residues" evidence="1">
    <location>
        <begin position="1"/>
        <end position="11"/>
    </location>
</feature>
<dbReference type="OrthoDB" id="294251at2759"/>
<dbReference type="GO" id="GO:0005096">
    <property type="term" value="F:GTPase activator activity"/>
    <property type="evidence" value="ECO:0007669"/>
    <property type="project" value="TreeGrafter"/>
</dbReference>
<feature type="compositionally biased region" description="Polar residues" evidence="1">
    <location>
        <begin position="465"/>
        <end position="479"/>
    </location>
</feature>
<evidence type="ECO:0000256" key="1">
    <source>
        <dbReference type="SAM" id="MobiDB-lite"/>
    </source>
</evidence>